<dbReference type="GO" id="GO:0003677">
    <property type="term" value="F:DNA binding"/>
    <property type="evidence" value="ECO:0007669"/>
    <property type="project" value="InterPro"/>
</dbReference>
<feature type="domain" description="RNA polymerase sigma factor 70 region 4 type 2" evidence="6">
    <location>
        <begin position="106"/>
        <end position="156"/>
    </location>
</feature>
<dbReference type="InterPro" id="IPR013324">
    <property type="entry name" value="RNA_pol_sigma_r3/r4-like"/>
</dbReference>
<dbReference type="InterPro" id="IPR007627">
    <property type="entry name" value="RNA_pol_sigma70_r2"/>
</dbReference>
<accession>A0A2S5A8D3</accession>
<dbReference type="Pfam" id="PF08281">
    <property type="entry name" value="Sigma70_r4_2"/>
    <property type="match status" value="1"/>
</dbReference>
<keyword evidence="8" id="KW-1185">Reference proteome</keyword>
<evidence type="ECO:0000256" key="2">
    <source>
        <dbReference type="ARBA" id="ARBA00023015"/>
    </source>
</evidence>
<evidence type="ECO:0000256" key="1">
    <source>
        <dbReference type="ARBA" id="ARBA00010641"/>
    </source>
</evidence>
<dbReference type="PANTHER" id="PTHR43133:SF45">
    <property type="entry name" value="RNA POLYMERASE ECF-TYPE SIGMA FACTOR"/>
    <property type="match status" value="1"/>
</dbReference>
<dbReference type="GO" id="GO:0016987">
    <property type="term" value="F:sigma factor activity"/>
    <property type="evidence" value="ECO:0007669"/>
    <property type="project" value="UniProtKB-KW"/>
</dbReference>
<evidence type="ECO:0000259" key="5">
    <source>
        <dbReference type="Pfam" id="PF04542"/>
    </source>
</evidence>
<dbReference type="Gene3D" id="1.10.10.10">
    <property type="entry name" value="Winged helix-like DNA-binding domain superfamily/Winged helix DNA-binding domain"/>
    <property type="match status" value="1"/>
</dbReference>
<feature type="domain" description="RNA polymerase sigma-70 region 2" evidence="5">
    <location>
        <begin position="9"/>
        <end position="76"/>
    </location>
</feature>
<dbReference type="Gene3D" id="1.10.1740.10">
    <property type="match status" value="1"/>
</dbReference>
<dbReference type="AlphaFoldDB" id="A0A2S5A8D3"/>
<dbReference type="SUPFAM" id="SSF88659">
    <property type="entry name" value="Sigma3 and sigma4 domains of RNA polymerase sigma factors"/>
    <property type="match status" value="1"/>
</dbReference>
<reference evidence="7 8" key="1">
    <citation type="submission" date="2018-01" db="EMBL/GenBank/DDBJ databases">
        <authorList>
            <person name="Gaut B.S."/>
            <person name="Morton B.R."/>
            <person name="Clegg M.T."/>
            <person name="Duvall M.R."/>
        </authorList>
    </citation>
    <scope>NUCLEOTIDE SEQUENCE [LARGE SCALE GENOMIC DNA]</scope>
    <source>
        <strain evidence="7 8">HR-AV</strain>
    </source>
</reference>
<dbReference type="GO" id="GO:0006352">
    <property type="term" value="P:DNA-templated transcription initiation"/>
    <property type="evidence" value="ECO:0007669"/>
    <property type="project" value="InterPro"/>
</dbReference>
<dbReference type="OrthoDB" id="9780326at2"/>
<keyword evidence="3" id="KW-0731">Sigma factor</keyword>
<dbReference type="InterPro" id="IPR013249">
    <property type="entry name" value="RNA_pol_sigma70_r4_t2"/>
</dbReference>
<dbReference type="InterPro" id="IPR014284">
    <property type="entry name" value="RNA_pol_sigma-70_dom"/>
</dbReference>
<evidence type="ECO:0000259" key="6">
    <source>
        <dbReference type="Pfam" id="PF08281"/>
    </source>
</evidence>
<dbReference type="NCBIfam" id="TIGR02937">
    <property type="entry name" value="sigma70-ECF"/>
    <property type="match status" value="1"/>
</dbReference>
<dbReference type="Proteomes" id="UP000236893">
    <property type="component" value="Unassembled WGS sequence"/>
</dbReference>
<dbReference type="InterPro" id="IPR039425">
    <property type="entry name" value="RNA_pol_sigma-70-like"/>
</dbReference>
<evidence type="ECO:0000313" key="8">
    <source>
        <dbReference type="Proteomes" id="UP000236893"/>
    </source>
</evidence>
<organism evidence="7 8">
    <name type="scientific">Solitalea longa</name>
    <dbReference type="NCBI Taxonomy" id="2079460"/>
    <lineage>
        <taxon>Bacteria</taxon>
        <taxon>Pseudomonadati</taxon>
        <taxon>Bacteroidota</taxon>
        <taxon>Sphingobacteriia</taxon>
        <taxon>Sphingobacteriales</taxon>
        <taxon>Sphingobacteriaceae</taxon>
        <taxon>Solitalea</taxon>
    </lineage>
</organism>
<dbReference type="InterPro" id="IPR013325">
    <property type="entry name" value="RNA_pol_sigma_r2"/>
</dbReference>
<sequence>MSKEEFLLLLEKNKGLVYKVANSYCKDNEDRKDLVQEIIIQLWKSFERYDHNYKLSTWMYRVALNTAISFYRKEHKRKDASVPLMEELIEIADENLSEDLEVNIGLLQQFINELKELDKALMILYLEESSYKEMAEILGITETNVATKISRIKEKLKQRFSLVSN</sequence>
<keyword evidence="4" id="KW-0804">Transcription</keyword>
<dbReference type="PANTHER" id="PTHR43133">
    <property type="entry name" value="RNA POLYMERASE ECF-TYPE SIGMA FACTO"/>
    <property type="match status" value="1"/>
</dbReference>
<dbReference type="EMBL" id="PQVF01000002">
    <property type="protein sequence ID" value="POY38363.1"/>
    <property type="molecule type" value="Genomic_DNA"/>
</dbReference>
<dbReference type="Pfam" id="PF04542">
    <property type="entry name" value="Sigma70_r2"/>
    <property type="match status" value="1"/>
</dbReference>
<evidence type="ECO:0000313" key="7">
    <source>
        <dbReference type="EMBL" id="POY38363.1"/>
    </source>
</evidence>
<proteinExistence type="inferred from homology"/>
<dbReference type="InterPro" id="IPR036388">
    <property type="entry name" value="WH-like_DNA-bd_sf"/>
</dbReference>
<dbReference type="SUPFAM" id="SSF88946">
    <property type="entry name" value="Sigma2 domain of RNA polymerase sigma factors"/>
    <property type="match status" value="1"/>
</dbReference>
<evidence type="ECO:0000256" key="4">
    <source>
        <dbReference type="ARBA" id="ARBA00023163"/>
    </source>
</evidence>
<comment type="caution">
    <text evidence="7">The sequence shown here is derived from an EMBL/GenBank/DDBJ whole genome shotgun (WGS) entry which is preliminary data.</text>
</comment>
<protein>
    <submittedName>
        <fullName evidence="7">RNA polymerase subunit sigma-70</fullName>
    </submittedName>
</protein>
<dbReference type="RefSeq" id="WP_103787593.1">
    <property type="nucleotide sequence ID" value="NZ_PQVF01000002.1"/>
</dbReference>
<comment type="similarity">
    <text evidence="1">Belongs to the sigma-70 factor family. ECF subfamily.</text>
</comment>
<evidence type="ECO:0000256" key="3">
    <source>
        <dbReference type="ARBA" id="ARBA00023082"/>
    </source>
</evidence>
<gene>
    <name evidence="7" type="ORF">C3K47_02905</name>
</gene>
<name>A0A2S5A8D3_9SPHI</name>
<keyword evidence="2" id="KW-0805">Transcription regulation</keyword>